<feature type="repeat" description="TPR" evidence="3">
    <location>
        <begin position="677"/>
        <end position="710"/>
    </location>
</feature>
<feature type="repeat" description="TPR" evidence="3">
    <location>
        <begin position="845"/>
        <end position="878"/>
    </location>
</feature>
<accession>A0A819TPE5</accession>
<evidence type="ECO:0000256" key="1">
    <source>
        <dbReference type="ARBA" id="ARBA00022737"/>
    </source>
</evidence>
<sequence>MANNKSITSIRTTTQADTKYVSNFSKDTAENRRRINMQRMQNVLLIWLDDNINENDADCSNTIKLLKRVVSNVNTFTDGEECVDFIQTITNNKICMIVSGELGEHIVPHMHDMSQVDTIFIFCNNQECHKQWIKEWPKIKGVFTDITSICEALKRTVPQCEQNAISISFVALNKKLDQLDPSFMYTQMLKEILLTINFEDKHFKEFITYCYEAFVGNEYELQNIGKLERDYHNHIPIWWYTYQYFLYSMLNQALRLMDADIIVRMGFFINDLHRDIQRLYSEQFHGEQSDKTFTVYRGQCLSKDAFTEMTETKGGLLSFNNFLSTSKDRDVSLLFAPQVATNPDLVGILFVISINPTHSTTPFASVRDVSHFHTEEEVLFSMHTVFRIEDIQPIDENNRLYEVNLTLTNDNDQDLLTLSDQIRQETFPNSTGWYRLGELLIKMGQFNKAQELYEVLLHQTTNESDKARIYYQLGSVKRNQGEYQEAVSSHEKALTIRQQTLPSNHPDLAASYNDIGLVNEYMGNYAKALSYYEKALIIRQESLPSNHPDFASSYYQIGNVHGNMSDYSKALSYYEKALAIRQQSLPSNHPDLGMSYNNIGLVYDNMGDYSKALSYYEKALAIRQQSLPSNHPDLGMSYNNIGLAYNSMGDYPKALSYYEKDLAILQQSLPSNHPDLGGSYNNIGFVYKSMGDYPKALSYYEKALGNVQQLLPFNHPELAIIYNNIGNVFLNMSDYPKALSYYEKALAIRQQSLPSNHPDLGDSYMSMGNVYDDMGDYAKALSSHEKALAIKQQSLPSNHPYLSSSYMGIGNVYYNMGDYPKALSFHEKVLRIRQQSLSSNHPDLAMSYYNIGLVYENIGNHSEGHSFYERAVQIGEQSLPTNHPDVQRYRKNLENIKKKL</sequence>
<protein>
    <recommendedName>
        <fullName evidence="4">ADP ribosyltransferase domain-containing protein</fullName>
    </recommendedName>
</protein>
<dbReference type="EMBL" id="CAJNOE010000101">
    <property type="protein sequence ID" value="CAF0912477.1"/>
    <property type="molecule type" value="Genomic_DNA"/>
</dbReference>
<feature type="repeat" description="TPR" evidence="3">
    <location>
        <begin position="509"/>
        <end position="542"/>
    </location>
</feature>
<evidence type="ECO:0000313" key="7">
    <source>
        <dbReference type="Proteomes" id="UP000663868"/>
    </source>
</evidence>
<dbReference type="SMART" id="SM00028">
    <property type="entry name" value="TPR"/>
    <property type="match status" value="11"/>
</dbReference>
<dbReference type="InterPro" id="IPR011990">
    <property type="entry name" value="TPR-like_helical_dom_sf"/>
</dbReference>
<feature type="repeat" description="TPR" evidence="3">
    <location>
        <begin position="635"/>
        <end position="668"/>
    </location>
</feature>
<organism evidence="6 7">
    <name type="scientific">Adineta steineri</name>
    <dbReference type="NCBI Taxonomy" id="433720"/>
    <lineage>
        <taxon>Eukaryota</taxon>
        <taxon>Metazoa</taxon>
        <taxon>Spiralia</taxon>
        <taxon>Gnathifera</taxon>
        <taxon>Rotifera</taxon>
        <taxon>Eurotatoria</taxon>
        <taxon>Bdelloidea</taxon>
        <taxon>Adinetida</taxon>
        <taxon>Adinetidae</taxon>
        <taxon>Adineta</taxon>
    </lineage>
</organism>
<reference evidence="6" key="1">
    <citation type="submission" date="2021-02" db="EMBL/GenBank/DDBJ databases">
        <authorList>
            <person name="Nowell W R."/>
        </authorList>
    </citation>
    <scope>NUCLEOTIDE SEQUENCE</scope>
</reference>
<feature type="repeat" description="TPR" evidence="3">
    <location>
        <begin position="761"/>
        <end position="794"/>
    </location>
</feature>
<name>A0A819TPE5_9BILA</name>
<dbReference type="Proteomes" id="UP000663868">
    <property type="component" value="Unassembled WGS sequence"/>
</dbReference>
<evidence type="ECO:0000313" key="5">
    <source>
        <dbReference type="EMBL" id="CAF0912477.1"/>
    </source>
</evidence>
<keyword evidence="2 3" id="KW-0802">TPR repeat</keyword>
<dbReference type="Pfam" id="PF03496">
    <property type="entry name" value="ADPrib_exo_Tox"/>
    <property type="match status" value="1"/>
</dbReference>
<dbReference type="PANTHER" id="PTHR45641:SF1">
    <property type="entry name" value="AAA+ ATPASE DOMAIN-CONTAINING PROTEIN"/>
    <property type="match status" value="1"/>
</dbReference>
<feature type="repeat" description="TPR" evidence="3">
    <location>
        <begin position="430"/>
        <end position="463"/>
    </location>
</feature>
<evidence type="ECO:0000259" key="4">
    <source>
        <dbReference type="Pfam" id="PF03496"/>
    </source>
</evidence>
<dbReference type="SUPFAM" id="SSF48452">
    <property type="entry name" value="TPR-like"/>
    <property type="match status" value="1"/>
</dbReference>
<dbReference type="InterPro" id="IPR006597">
    <property type="entry name" value="Sel1-like"/>
</dbReference>
<dbReference type="PANTHER" id="PTHR45641">
    <property type="entry name" value="TETRATRICOPEPTIDE REPEAT PROTEIN (AFU_ORTHOLOGUE AFUA_6G03870)"/>
    <property type="match status" value="1"/>
</dbReference>
<evidence type="ECO:0000256" key="3">
    <source>
        <dbReference type="PROSITE-ProRule" id="PRU00339"/>
    </source>
</evidence>
<proteinExistence type="predicted"/>
<dbReference type="PROSITE" id="PS50005">
    <property type="entry name" value="TPR"/>
    <property type="match status" value="11"/>
</dbReference>
<dbReference type="Gene3D" id="3.90.176.10">
    <property type="entry name" value="Toxin ADP-ribosyltransferase, Chain A, domain 1"/>
    <property type="match status" value="1"/>
</dbReference>
<dbReference type="GO" id="GO:0005576">
    <property type="term" value="C:extracellular region"/>
    <property type="evidence" value="ECO:0007669"/>
    <property type="project" value="InterPro"/>
</dbReference>
<dbReference type="SMART" id="SM00671">
    <property type="entry name" value="SEL1"/>
    <property type="match status" value="5"/>
</dbReference>
<evidence type="ECO:0000256" key="2">
    <source>
        <dbReference type="ARBA" id="ARBA00022803"/>
    </source>
</evidence>
<dbReference type="PROSITE" id="PS50293">
    <property type="entry name" value="TPR_REGION"/>
    <property type="match status" value="5"/>
</dbReference>
<comment type="caution">
    <text evidence="6">The sequence shown here is derived from an EMBL/GenBank/DDBJ whole genome shotgun (WGS) entry which is preliminary data.</text>
</comment>
<dbReference type="Proteomes" id="UP000663860">
    <property type="component" value="Unassembled WGS sequence"/>
</dbReference>
<feature type="repeat" description="TPR" evidence="3">
    <location>
        <begin position="551"/>
        <end position="584"/>
    </location>
</feature>
<feature type="domain" description="ADP ribosyltransferase" evidence="4">
    <location>
        <begin position="241"/>
        <end position="400"/>
    </location>
</feature>
<dbReference type="EMBL" id="CAJOBB010004185">
    <property type="protein sequence ID" value="CAF4078250.1"/>
    <property type="molecule type" value="Genomic_DNA"/>
</dbReference>
<dbReference type="Pfam" id="PF13424">
    <property type="entry name" value="TPR_12"/>
    <property type="match status" value="5"/>
</dbReference>
<gene>
    <name evidence="5" type="ORF">IZO911_LOCUS12854</name>
    <name evidence="6" type="ORF">KXQ929_LOCUS33183</name>
</gene>
<dbReference type="InterPro" id="IPR003540">
    <property type="entry name" value="ADP-ribosyltransferase"/>
</dbReference>
<dbReference type="InterPro" id="IPR019734">
    <property type="entry name" value="TPR_rpt"/>
</dbReference>
<dbReference type="AlphaFoldDB" id="A0A819TPE5"/>
<feature type="repeat" description="TPR" evidence="3">
    <location>
        <begin position="719"/>
        <end position="752"/>
    </location>
</feature>
<dbReference type="PROSITE" id="PS51996">
    <property type="entry name" value="TR_MART"/>
    <property type="match status" value="1"/>
</dbReference>
<feature type="repeat" description="TPR" evidence="3">
    <location>
        <begin position="467"/>
        <end position="500"/>
    </location>
</feature>
<feature type="repeat" description="TPR" evidence="3">
    <location>
        <begin position="803"/>
        <end position="836"/>
    </location>
</feature>
<evidence type="ECO:0000313" key="6">
    <source>
        <dbReference type="EMBL" id="CAF4078250.1"/>
    </source>
</evidence>
<dbReference type="Pfam" id="PF13181">
    <property type="entry name" value="TPR_8"/>
    <property type="match status" value="1"/>
</dbReference>
<keyword evidence="1" id="KW-0677">Repeat</keyword>
<feature type="repeat" description="TPR" evidence="3">
    <location>
        <begin position="593"/>
        <end position="626"/>
    </location>
</feature>
<dbReference type="Gene3D" id="1.25.40.10">
    <property type="entry name" value="Tetratricopeptide repeat domain"/>
    <property type="match status" value="5"/>
</dbReference>
<dbReference type="SUPFAM" id="SSF56399">
    <property type="entry name" value="ADP-ribosylation"/>
    <property type="match status" value="1"/>
</dbReference>